<dbReference type="Proteomes" id="UP001217089">
    <property type="component" value="Unassembled WGS sequence"/>
</dbReference>
<feature type="compositionally biased region" description="Polar residues" evidence="1">
    <location>
        <begin position="269"/>
        <end position="283"/>
    </location>
</feature>
<dbReference type="Pfam" id="PF13837">
    <property type="entry name" value="Myb_DNA-bind_4"/>
    <property type="match status" value="1"/>
</dbReference>
<gene>
    <name evidence="3" type="ORF">KUTeg_015927</name>
</gene>
<feature type="region of interest" description="Disordered" evidence="1">
    <location>
        <begin position="219"/>
        <end position="286"/>
    </location>
</feature>
<feature type="domain" description="Myb/SANT-like DNA-binding" evidence="2">
    <location>
        <begin position="105"/>
        <end position="192"/>
    </location>
</feature>
<organism evidence="3 4">
    <name type="scientific">Tegillarca granosa</name>
    <name type="common">Malaysian cockle</name>
    <name type="synonym">Anadara granosa</name>
    <dbReference type="NCBI Taxonomy" id="220873"/>
    <lineage>
        <taxon>Eukaryota</taxon>
        <taxon>Metazoa</taxon>
        <taxon>Spiralia</taxon>
        <taxon>Lophotrochozoa</taxon>
        <taxon>Mollusca</taxon>
        <taxon>Bivalvia</taxon>
        <taxon>Autobranchia</taxon>
        <taxon>Pteriomorphia</taxon>
        <taxon>Arcoida</taxon>
        <taxon>Arcoidea</taxon>
        <taxon>Arcidae</taxon>
        <taxon>Tegillarca</taxon>
    </lineage>
</organism>
<feature type="region of interest" description="Disordered" evidence="1">
    <location>
        <begin position="55"/>
        <end position="103"/>
    </location>
</feature>
<protein>
    <recommendedName>
        <fullName evidence="2">Myb/SANT-like DNA-binding domain-containing protein</fullName>
    </recommendedName>
</protein>
<keyword evidence="4" id="KW-1185">Reference proteome</keyword>
<evidence type="ECO:0000259" key="2">
    <source>
        <dbReference type="Pfam" id="PF13837"/>
    </source>
</evidence>
<sequence>MAEPEANKCGYWQDIKLRYADGQELKVRLDMPTIRKLENGDTALMEEIRRTYVSLPEPSMTCTNGNDSVETQSNREESRASELDETQSQSNLSGETTENGTGYTSWPKEAILLLISLYKEFEEKLEDPRQRKKDTWKIITQKIQEKGYFFSQNKVESKWRSLILSHKEVRKNNTQSGKRRKTFQFFQEIEEILCKRHDIYPTQLAGTGMGSNKEKFFSTKNKYDQDNGPSTSGDKDNGPSTSGDKDDGPSTSGDKDDGPSTSGAKDECPSTNDEGPSKRLSNSKCAAAKRAKREKIRQEQNTGCHIFELPQEILAKIVNLVLAEDVHCKLYAVNKALRDITYINRSGYAVHINILKNNCKMLSSMPNLKQLKIYDCFDNENIKIIVSCIKNALSRKLICFSLVNCKFGNMFQELVDILCRFSIDNLDFTACEKVTVGELRYTLSKMSNLRYCNIDVDIKCSDNSVFEFAQLANSLAGKVNLCFNALELIPSKLLLYPRHVYRAIYPKGQN</sequence>
<feature type="compositionally biased region" description="Basic and acidic residues" evidence="1">
    <location>
        <begin position="233"/>
        <end position="268"/>
    </location>
</feature>
<reference evidence="3 4" key="1">
    <citation type="submission" date="2022-12" db="EMBL/GenBank/DDBJ databases">
        <title>Chromosome-level genome of Tegillarca granosa.</title>
        <authorList>
            <person name="Kim J."/>
        </authorList>
    </citation>
    <scope>NUCLEOTIDE SEQUENCE [LARGE SCALE GENOMIC DNA]</scope>
    <source>
        <strain evidence="3">Teg-2019</strain>
        <tissue evidence="3">Adductor muscle</tissue>
    </source>
</reference>
<dbReference type="PANTHER" id="PTHR47595">
    <property type="entry name" value="HEAT SHOCK 70 KDA PROTEIN 14"/>
    <property type="match status" value="1"/>
</dbReference>
<dbReference type="EMBL" id="JARBDR010000813">
    <property type="protein sequence ID" value="KAJ8305382.1"/>
    <property type="molecule type" value="Genomic_DNA"/>
</dbReference>
<dbReference type="Gene3D" id="1.10.10.60">
    <property type="entry name" value="Homeodomain-like"/>
    <property type="match status" value="1"/>
</dbReference>
<evidence type="ECO:0000313" key="4">
    <source>
        <dbReference type="Proteomes" id="UP001217089"/>
    </source>
</evidence>
<name>A0ABQ9EP50_TEGGR</name>
<evidence type="ECO:0000313" key="3">
    <source>
        <dbReference type="EMBL" id="KAJ8305382.1"/>
    </source>
</evidence>
<feature type="compositionally biased region" description="Polar residues" evidence="1">
    <location>
        <begin position="60"/>
        <end position="72"/>
    </location>
</feature>
<evidence type="ECO:0000256" key="1">
    <source>
        <dbReference type="SAM" id="MobiDB-lite"/>
    </source>
</evidence>
<dbReference type="PANTHER" id="PTHR47595:SF1">
    <property type="entry name" value="MYB_SANT-LIKE DNA-BINDING DOMAIN-CONTAINING PROTEIN"/>
    <property type="match status" value="1"/>
</dbReference>
<feature type="compositionally biased region" description="Polar residues" evidence="1">
    <location>
        <begin position="86"/>
        <end position="103"/>
    </location>
</feature>
<accession>A0ABQ9EP50</accession>
<comment type="caution">
    <text evidence="3">The sequence shown here is derived from an EMBL/GenBank/DDBJ whole genome shotgun (WGS) entry which is preliminary data.</text>
</comment>
<dbReference type="InterPro" id="IPR044822">
    <property type="entry name" value="Myb_DNA-bind_4"/>
</dbReference>
<feature type="compositionally biased region" description="Basic and acidic residues" evidence="1">
    <location>
        <begin position="73"/>
        <end position="82"/>
    </location>
</feature>
<proteinExistence type="predicted"/>